<dbReference type="InterPro" id="IPR016024">
    <property type="entry name" value="ARM-type_fold"/>
</dbReference>
<sequence length="2416" mass="272165">RRLTMININEINEVRRNLATDQKTPAEYTLHILFTQFVRHAERKLNLCLNTYSLDTEPPINELLAEGVDPAFDKIIESLGYIARRKPKPVIDSVMFWRKSKSEVAILASSAVEKNIKILKQEQRRLIPSTSRTISNPEPPLKEHKGLHRQASLSFMRSHKKSSSKLGPVTSSSSTSNSPVKDRKSNSISSSDNGTNLSDINNNNLKSLAIKVEESKETAIQAERKSLISIYILCRVLIEVVKQTPNDVLGDDLGDKLEEIIHSQLKTTDPILISKSLIRSSNWNLFAELLGYMSDKRFLSVSDRFIADLEKVPPNISNNSSSSISKNNLRLLIHGMRYLKLRHYPLENFEESSDFLQSVGKFFSKCQNENVLLSYAEVLNQILLPLAGIVTAEVNHPTWSEAIDLISQKALWMLSYKSGQFWASGINLVTTSLSVSNSDLFLDNWLKIIESNVNILKPKVPKASVEDKIIYITCCARLTWTYLFRCTESLNNTVRNLDRIFKLLFFNNSSKKQQWITSDLSLIQASVQLLRSVGYSNLNYTLENVLLPLIKSSYNGSGLEGISQEKLILCLRSYIAILIDVETKKRPPFPTDEVLIDIPQQRNAFEFINIDSRKKNGSVLFSNGGTDIFEKNSSNASTHEELTKIFLKLFQTLDSSIGAPNWQLNSSSSAPDNGSVSNTSSSPGSGMSISSLTSGASTASSTFSAKSPFSSFLHNNDFSSHITKNLNIELFSTLIDTIPYGSSSGLNISYRKLVELLVRNSVHGDVRISSAAINTLKVLLIKKNPKILIITFARYAFQFDEKSYCAFDVNYLTSKEYQSLLKIYVDLLNCWLNSFKEILKNSQPEAVEVSINGMNPNNINNMNINGNINNPVHGVINSGDNLVKVESNKISDELELKNIITIIEEVEGNGLFFLCSQDSRTRHFGLQILKIVSTFDEVIDELTIISSNTENTKEDFVKDQNQHKRTPSKFTAEVGTRLIHILSNTDFFELISPLEKELTLPEKKRLKELNIKKRKNILTSLARSDYGIDSTLWFKIFPKVLTIIFEKCPIPIALCRSIVCVRLVQIHEPIFSFSEESTSRKAMGATNSASKQFSPPELLVEQWRIYLIVACTTLTSTNEQRLHIPSGSISGTSNSSSFTKSHIRKRSQQVLTVQHQKITSAKSIFKMVVPLLKTQQPTVRDAIVAGLSCVNVNIFKSFLESIDPSLNDDHPKHNQRDLSEDRLKIELARILNNITARFLDNRIYADEWILGKLVAIIKSLKMFLSIPSIQTDFVFQRLRRYFSGILENVYLGISQNFDADVWLPFEARASCFSFLEEWCGYGASAAVAQERYNYMIKNISSSKDSISLNASLELERSALEYSSVSCMAALCSSPIMKQIEESGKSVLMSFDIPGLLHWISALFNTKNAKLHSFGRKALFNILSLNTDNKEIYSNIFECCYTYHENPKTAESYFLTFADAVLKLDELPAKSYQIVSLALCAAGSDNFKMRVAAAKLLKHTEKKAYNSNFVDRFTESVCSRTKVIYKRAIFNMSSHFASTQPEESFKIISELTKWFHVVSVEFRRDLLAILLPWFNSVKLQLDDENKEDVNTLMVLNNLFEISIKFSDRMQNEVEALWVALANGNNMNNIKPIMYFINSDCLKRRLSSFVEYSRQVIVYLSLAPAGSSLIDDLISNLEPKAMVPPQPDTSEFQPTSDELPYIADLWKYLSDTGKESVFSLGQISMIFLVDLFIASSEVMRTKLALLLHVSFSLLDHYLFIVQDQACEMLIHLIHGLALDEPKAADTISLLRKRDYSKSLWVYDDLNSDRNGTRTPRNMDVLTRNMLEIFRNSVPNLQEDWSRVSLTWATTCAVRHIACRSFQIFRSLLSFLDQGMLRDMLHRLSNTISDETPDIQGFAMQILMTLNAITAELSSEKLIDFPQLFWSSVSCLSTVHEQEFIEVLSALSKFVSKIDLDSPDTVSCLISTFPPKWEGKFDGLQQIVMIGLRSSNAWEPCLALLDRLNKLHDSDIIGSGDSRLLLATLSNLPRFLHALAINEFPVDIIDAATAICGMVERFNANAIASNHPENDRSDLSRILSSFIKKKFRTKQDFLSQIVNTIKKYFFNNYQAQTVVFLLGILSNKIDWVKIETMELLEKIFPLIDLQKEEFIGVGADLISPLLRLLLTDYAEKALTVLDKTVSISGSQLDKDVLRMSLGNKTIRKGYEKTATLFGIPEESGWAIPMPAVTAATTRNNIHAVFSTCVVASNAETEQQDNQHYHQYQAQAQAQILPEFGDTISVIESHVAENDSSALSNIYAALDNLDSFFTREINDSVASGYGNSSLHQYRRSTDTSYSNSDAIVPFESAPQVYDKKVSAILNRSLARTPSSTSFKTSLADSFGSSPTALSEHYFNRDNNGNTLPQRSSYISFKSNRNSTR</sequence>
<dbReference type="Pfam" id="PF14228">
    <property type="entry name" value="MOR2-PAG1_mid"/>
    <property type="match status" value="2"/>
</dbReference>
<feature type="non-terminal residue" evidence="5">
    <location>
        <position position="1"/>
    </location>
</feature>
<protein>
    <submittedName>
        <fullName evidence="5">Uncharacterized protein</fullName>
    </submittedName>
</protein>
<keyword evidence="6" id="KW-1185">Reference proteome</keyword>
<dbReference type="GO" id="GO:0000902">
    <property type="term" value="P:cell morphogenesis"/>
    <property type="evidence" value="ECO:0007669"/>
    <property type="project" value="EnsemblFungi"/>
</dbReference>
<dbReference type="InterPro" id="IPR025614">
    <property type="entry name" value="Cell_morpho_N"/>
</dbReference>
<proteinExistence type="predicted"/>
<dbReference type="Pfam" id="PF14225">
    <property type="entry name" value="MOR2-PAG1_C"/>
    <property type="match status" value="1"/>
</dbReference>
<feature type="domain" description="Cell morphogenesis central region" evidence="4">
    <location>
        <begin position="1714"/>
        <end position="1892"/>
    </location>
</feature>
<feature type="domain" description="Cell morphogenesis central region" evidence="4">
    <location>
        <begin position="1414"/>
        <end position="1642"/>
    </location>
</feature>
<dbReference type="InterPro" id="IPR029473">
    <property type="entry name" value="MOR2-PAG1_mid"/>
</dbReference>
<accession>A0A1E4U2M6</accession>
<dbReference type="PANTHER" id="PTHR12295">
    <property type="entry name" value="FURRY-RELATED"/>
    <property type="match status" value="1"/>
</dbReference>
<feature type="non-terminal residue" evidence="5">
    <location>
        <position position="2416"/>
    </location>
</feature>
<dbReference type="InterPro" id="IPR039867">
    <property type="entry name" value="Furry/Tao3/Mor2"/>
</dbReference>
<dbReference type="GO" id="GO:0007118">
    <property type="term" value="P:budding cell apical bud growth"/>
    <property type="evidence" value="ECO:0007669"/>
    <property type="project" value="EnsemblFungi"/>
</dbReference>
<feature type="region of interest" description="Disordered" evidence="1">
    <location>
        <begin position="128"/>
        <end position="196"/>
    </location>
</feature>
<gene>
    <name evidence="5" type="ORF">PACTADRAFT_27974</name>
</gene>
<dbReference type="EMBL" id="KV454011">
    <property type="protein sequence ID" value="ODV98250.1"/>
    <property type="molecule type" value="Genomic_DNA"/>
</dbReference>
<evidence type="ECO:0000313" key="5">
    <source>
        <dbReference type="EMBL" id="ODV98250.1"/>
    </source>
</evidence>
<evidence type="ECO:0000256" key="1">
    <source>
        <dbReference type="SAM" id="MobiDB-lite"/>
    </source>
</evidence>
<reference evidence="6" key="1">
    <citation type="submission" date="2016-05" db="EMBL/GenBank/DDBJ databases">
        <title>Comparative genomics of biotechnologically important yeasts.</title>
        <authorList>
            <consortium name="DOE Joint Genome Institute"/>
            <person name="Riley R."/>
            <person name="Haridas S."/>
            <person name="Wolfe K.H."/>
            <person name="Lopes M.R."/>
            <person name="Hittinger C.T."/>
            <person name="Goker M."/>
            <person name="Salamov A."/>
            <person name="Wisecaver J."/>
            <person name="Long T.M."/>
            <person name="Aerts A.L."/>
            <person name="Barry K."/>
            <person name="Choi C."/>
            <person name="Clum A."/>
            <person name="Coughlan A.Y."/>
            <person name="Deshpande S."/>
            <person name="Douglass A.P."/>
            <person name="Hanson S.J."/>
            <person name="Klenk H.-P."/>
            <person name="Labutti K."/>
            <person name="Lapidus A."/>
            <person name="Lindquist E."/>
            <person name="Lipzen A."/>
            <person name="Meier-Kolthoff J.P."/>
            <person name="Ohm R.A."/>
            <person name="Otillar R.P."/>
            <person name="Pangilinan J."/>
            <person name="Peng Y."/>
            <person name="Rokas A."/>
            <person name="Rosa C.A."/>
            <person name="Scheuner C."/>
            <person name="Sibirny A.A."/>
            <person name="Slot J.C."/>
            <person name="Stielow J.B."/>
            <person name="Sun H."/>
            <person name="Kurtzman C.P."/>
            <person name="Blackwell M."/>
            <person name="Grigoriev I.V."/>
            <person name="Jeffries T.W."/>
        </authorList>
    </citation>
    <scope>NUCLEOTIDE SEQUENCE [LARGE SCALE GENOMIC DNA]</scope>
    <source>
        <strain evidence="6">NRRL Y-2460</strain>
    </source>
</reference>
<evidence type="ECO:0000313" key="6">
    <source>
        <dbReference type="Proteomes" id="UP000094236"/>
    </source>
</evidence>
<dbReference type="Proteomes" id="UP000094236">
    <property type="component" value="Unassembled WGS sequence"/>
</dbReference>
<organism evidence="5 6">
    <name type="scientific">Pachysolen tannophilus NRRL Y-2460</name>
    <dbReference type="NCBI Taxonomy" id="669874"/>
    <lineage>
        <taxon>Eukaryota</taxon>
        <taxon>Fungi</taxon>
        <taxon>Dikarya</taxon>
        <taxon>Ascomycota</taxon>
        <taxon>Saccharomycotina</taxon>
        <taxon>Pichiomycetes</taxon>
        <taxon>Pachysolenaceae</taxon>
        <taxon>Pachysolen</taxon>
    </lineage>
</organism>
<evidence type="ECO:0000259" key="4">
    <source>
        <dbReference type="Pfam" id="PF14228"/>
    </source>
</evidence>
<evidence type="ECO:0000259" key="2">
    <source>
        <dbReference type="Pfam" id="PF14222"/>
    </source>
</evidence>
<dbReference type="GO" id="GO:0005933">
    <property type="term" value="C:cellular bud"/>
    <property type="evidence" value="ECO:0007669"/>
    <property type="project" value="EnsemblFungi"/>
</dbReference>
<feature type="compositionally biased region" description="Low complexity" evidence="1">
    <location>
        <begin position="164"/>
        <end position="179"/>
    </location>
</feature>
<feature type="compositionally biased region" description="Polar residues" evidence="1">
    <location>
        <begin position="186"/>
        <end position="196"/>
    </location>
</feature>
<dbReference type="STRING" id="669874.A0A1E4U2M6"/>
<dbReference type="GO" id="GO:0005938">
    <property type="term" value="C:cell cortex"/>
    <property type="evidence" value="ECO:0007669"/>
    <property type="project" value="TreeGrafter"/>
</dbReference>
<dbReference type="SUPFAM" id="SSF48371">
    <property type="entry name" value="ARM repeat"/>
    <property type="match status" value="1"/>
</dbReference>
<name>A0A1E4U2M6_PACTA</name>
<dbReference type="PANTHER" id="PTHR12295:SF30">
    <property type="entry name" value="PROTEIN FURRY"/>
    <property type="match status" value="1"/>
</dbReference>
<dbReference type="OrthoDB" id="6287725at2759"/>
<dbReference type="InterPro" id="IPR025481">
    <property type="entry name" value="Cell_Morphogen_C"/>
</dbReference>
<dbReference type="GO" id="GO:0000131">
    <property type="term" value="C:incipient cellular bud site"/>
    <property type="evidence" value="ECO:0007669"/>
    <property type="project" value="EnsemblFungi"/>
</dbReference>
<evidence type="ECO:0000259" key="3">
    <source>
        <dbReference type="Pfam" id="PF14225"/>
    </source>
</evidence>
<feature type="compositionally biased region" description="Low complexity" evidence="1">
    <location>
        <begin position="674"/>
        <end position="689"/>
    </location>
</feature>
<feature type="domain" description="Cell morphogenesis protein N-terminal" evidence="2">
    <location>
        <begin position="223"/>
        <end position="832"/>
    </location>
</feature>
<feature type="region of interest" description="Disordered" evidence="1">
    <location>
        <begin position="664"/>
        <end position="689"/>
    </location>
</feature>
<feature type="domain" description="Cell morphogenesis protein C-terminal" evidence="3">
    <location>
        <begin position="1919"/>
        <end position="2182"/>
    </location>
</feature>
<dbReference type="GO" id="GO:0043332">
    <property type="term" value="C:mating projection tip"/>
    <property type="evidence" value="ECO:0007669"/>
    <property type="project" value="EnsemblFungi"/>
</dbReference>
<dbReference type="Pfam" id="PF14222">
    <property type="entry name" value="MOR2-PAG1_N"/>
    <property type="match status" value="1"/>
</dbReference>